<protein>
    <submittedName>
        <fullName evidence="1">Uncharacterized protein</fullName>
    </submittedName>
</protein>
<keyword evidence="2" id="KW-1185">Reference proteome</keyword>
<evidence type="ECO:0000313" key="1">
    <source>
        <dbReference type="EMBL" id="KJA13927.1"/>
    </source>
</evidence>
<organism evidence="1 2">
    <name type="scientific">Hypholoma sublateritium (strain FD-334 SS-4)</name>
    <dbReference type="NCBI Taxonomy" id="945553"/>
    <lineage>
        <taxon>Eukaryota</taxon>
        <taxon>Fungi</taxon>
        <taxon>Dikarya</taxon>
        <taxon>Basidiomycota</taxon>
        <taxon>Agaricomycotina</taxon>
        <taxon>Agaricomycetes</taxon>
        <taxon>Agaricomycetidae</taxon>
        <taxon>Agaricales</taxon>
        <taxon>Agaricineae</taxon>
        <taxon>Strophariaceae</taxon>
        <taxon>Hypholoma</taxon>
    </lineage>
</organism>
<dbReference type="EMBL" id="KN817705">
    <property type="protein sequence ID" value="KJA13927.1"/>
    <property type="molecule type" value="Genomic_DNA"/>
</dbReference>
<reference evidence="2" key="1">
    <citation type="submission" date="2014-04" db="EMBL/GenBank/DDBJ databases">
        <title>Evolutionary Origins and Diversification of the Mycorrhizal Mutualists.</title>
        <authorList>
            <consortium name="DOE Joint Genome Institute"/>
            <consortium name="Mycorrhizal Genomics Consortium"/>
            <person name="Kohler A."/>
            <person name="Kuo A."/>
            <person name="Nagy L.G."/>
            <person name="Floudas D."/>
            <person name="Copeland A."/>
            <person name="Barry K.W."/>
            <person name="Cichocki N."/>
            <person name="Veneault-Fourrey C."/>
            <person name="LaButti K."/>
            <person name="Lindquist E.A."/>
            <person name="Lipzen A."/>
            <person name="Lundell T."/>
            <person name="Morin E."/>
            <person name="Murat C."/>
            <person name="Riley R."/>
            <person name="Ohm R."/>
            <person name="Sun H."/>
            <person name="Tunlid A."/>
            <person name="Henrissat B."/>
            <person name="Grigoriev I.V."/>
            <person name="Hibbett D.S."/>
            <person name="Martin F."/>
        </authorList>
    </citation>
    <scope>NUCLEOTIDE SEQUENCE [LARGE SCALE GENOMIC DNA]</scope>
    <source>
        <strain evidence="2">FD-334 SS-4</strain>
    </source>
</reference>
<accession>A0A0D2KH60</accession>
<proteinExistence type="predicted"/>
<name>A0A0D2KH60_HYPSF</name>
<gene>
    <name evidence="1" type="ORF">HYPSUDRAFT_49525</name>
</gene>
<sequence length="95" mass="10338">MTTPVAESGASAQRKFNEAGVRDGFTTIDRCSTSGCYITFNAHCGSGDEPELTPSTKFDEAIIPALSAAFPRSPTHIAQRRSTYFSPFPLHFTTY</sequence>
<dbReference type="Proteomes" id="UP000054270">
    <property type="component" value="Unassembled WGS sequence"/>
</dbReference>
<evidence type="ECO:0000313" key="2">
    <source>
        <dbReference type="Proteomes" id="UP000054270"/>
    </source>
</evidence>
<dbReference type="AlphaFoldDB" id="A0A0D2KH60"/>